<dbReference type="InterPro" id="IPR036388">
    <property type="entry name" value="WH-like_DNA-bd_sf"/>
</dbReference>
<dbReference type="InterPro" id="IPR008920">
    <property type="entry name" value="TF_FadR/GntR_C"/>
</dbReference>
<dbReference type="SMART" id="SM00345">
    <property type="entry name" value="HTH_GNTR"/>
    <property type="match status" value="1"/>
</dbReference>
<dbReference type="EMBL" id="WISP01000058">
    <property type="protein sequence ID" value="MQW03557.1"/>
    <property type="molecule type" value="Genomic_DNA"/>
</dbReference>
<dbReference type="Pfam" id="PF00392">
    <property type="entry name" value="GntR"/>
    <property type="match status" value="1"/>
</dbReference>
<dbReference type="PROSITE" id="PS50949">
    <property type="entry name" value="HTH_GNTR"/>
    <property type="match status" value="1"/>
</dbReference>
<keyword evidence="3" id="KW-0804">Transcription</keyword>
<evidence type="ECO:0000256" key="1">
    <source>
        <dbReference type="ARBA" id="ARBA00023015"/>
    </source>
</evidence>
<evidence type="ECO:0000256" key="3">
    <source>
        <dbReference type="ARBA" id="ARBA00023163"/>
    </source>
</evidence>
<comment type="caution">
    <text evidence="5">The sequence shown here is derived from an EMBL/GenBank/DDBJ whole genome shotgun (WGS) entry which is preliminary data.</text>
</comment>
<keyword evidence="1" id="KW-0805">Transcription regulation</keyword>
<dbReference type="GO" id="GO:0003677">
    <property type="term" value="F:DNA binding"/>
    <property type="evidence" value="ECO:0007669"/>
    <property type="project" value="UniProtKB-KW"/>
</dbReference>
<dbReference type="RefSeq" id="WP_153318042.1">
    <property type="nucleotide sequence ID" value="NZ_WISP01000058.1"/>
</dbReference>
<proteinExistence type="predicted"/>
<evidence type="ECO:0000259" key="4">
    <source>
        <dbReference type="PROSITE" id="PS50949"/>
    </source>
</evidence>
<name>A0A6A7ZP00_RHIML</name>
<dbReference type="SUPFAM" id="SSF46785">
    <property type="entry name" value="Winged helix' DNA-binding domain"/>
    <property type="match status" value="1"/>
</dbReference>
<dbReference type="SUPFAM" id="SSF48008">
    <property type="entry name" value="GntR ligand-binding domain-like"/>
    <property type="match status" value="1"/>
</dbReference>
<evidence type="ECO:0000313" key="5">
    <source>
        <dbReference type="EMBL" id="MQW03557.1"/>
    </source>
</evidence>
<dbReference type="InterPro" id="IPR000524">
    <property type="entry name" value="Tscrpt_reg_HTH_GntR"/>
</dbReference>
<dbReference type="Gene3D" id="1.10.10.10">
    <property type="entry name" value="Winged helix-like DNA-binding domain superfamily/Winged helix DNA-binding domain"/>
    <property type="match status" value="1"/>
</dbReference>
<dbReference type="Pfam" id="PF07729">
    <property type="entry name" value="FCD"/>
    <property type="match status" value="1"/>
</dbReference>
<dbReference type="InterPro" id="IPR011711">
    <property type="entry name" value="GntR_C"/>
</dbReference>
<dbReference type="AlphaFoldDB" id="A0A6A7ZP00"/>
<organism evidence="5">
    <name type="scientific">Rhizobium meliloti</name>
    <name type="common">Ensifer meliloti</name>
    <name type="synonym">Sinorhizobium meliloti</name>
    <dbReference type="NCBI Taxonomy" id="382"/>
    <lineage>
        <taxon>Bacteria</taxon>
        <taxon>Pseudomonadati</taxon>
        <taxon>Pseudomonadota</taxon>
        <taxon>Alphaproteobacteria</taxon>
        <taxon>Hyphomicrobiales</taxon>
        <taxon>Rhizobiaceae</taxon>
        <taxon>Sinorhizobium/Ensifer group</taxon>
        <taxon>Sinorhizobium</taxon>
    </lineage>
</organism>
<reference evidence="5" key="1">
    <citation type="journal article" date="2013" name="Genome Biol.">
        <title>Comparative genomics of the core and accessory genomes of 48 Sinorhizobium strains comprising five genospecies.</title>
        <authorList>
            <person name="Sugawara M."/>
            <person name="Epstein B."/>
            <person name="Badgley B.D."/>
            <person name="Unno T."/>
            <person name="Xu L."/>
            <person name="Reese J."/>
            <person name="Gyaneshwar P."/>
            <person name="Denny R."/>
            <person name="Mudge J."/>
            <person name="Bharti A.K."/>
            <person name="Farmer A.D."/>
            <person name="May G.D."/>
            <person name="Woodward J.E."/>
            <person name="Medigue C."/>
            <person name="Vallenet D."/>
            <person name="Lajus A."/>
            <person name="Rouy Z."/>
            <person name="Martinez-Vaz B."/>
            <person name="Tiffin P."/>
            <person name="Young N.D."/>
            <person name="Sadowsky M.J."/>
        </authorList>
    </citation>
    <scope>NUCLEOTIDE SEQUENCE</scope>
    <source>
        <strain evidence="5">M30</strain>
    </source>
</reference>
<evidence type="ECO:0000256" key="2">
    <source>
        <dbReference type="ARBA" id="ARBA00023125"/>
    </source>
</evidence>
<gene>
    <name evidence="5" type="ORF">GHK45_06950</name>
</gene>
<dbReference type="PANTHER" id="PTHR43537">
    <property type="entry name" value="TRANSCRIPTIONAL REGULATOR, GNTR FAMILY"/>
    <property type="match status" value="1"/>
</dbReference>
<dbReference type="PANTHER" id="PTHR43537:SF51">
    <property type="entry name" value="HTH-TYPE TRANSCRIPTIONAL REGULATOR LGOR-RELATED"/>
    <property type="match status" value="1"/>
</dbReference>
<sequence>MYRHHEDKLGWDQILANKVFKALKKLVVEGQVPPDTRLGIRLISDGLKTSVTPVREALIHLEAERYIVGSPRNGYYTMKLDTQHISDQYGVTKIILQDVFRGSPDELQRRLPVLQTIPSWDDPRSVSEFLESFCERVAETTNNEIMADLVHESNLRTRYVRWLDLQRPERLSCIRVDMSELLELLDKRDKNEAIANVDRQFSAIINTVPELVLEGNYRAGNTKESWLETLLSNWAES</sequence>
<dbReference type="InterPro" id="IPR036390">
    <property type="entry name" value="WH_DNA-bd_sf"/>
</dbReference>
<dbReference type="Gene3D" id="1.20.120.530">
    <property type="entry name" value="GntR ligand-binding domain-like"/>
    <property type="match status" value="1"/>
</dbReference>
<accession>A0A6A7ZP00</accession>
<feature type="domain" description="HTH gntR-type" evidence="4">
    <location>
        <begin position="13"/>
        <end position="80"/>
    </location>
</feature>
<keyword evidence="2" id="KW-0238">DNA-binding</keyword>
<protein>
    <submittedName>
        <fullName evidence="5">GntR family transcriptional regulator</fullName>
    </submittedName>
</protein>
<dbReference type="GO" id="GO:0003700">
    <property type="term" value="F:DNA-binding transcription factor activity"/>
    <property type="evidence" value="ECO:0007669"/>
    <property type="project" value="InterPro"/>
</dbReference>